<comment type="subcellular location">
    <subcellularLocation>
        <location evidence="1 5">Secreted</location>
    </subcellularLocation>
</comment>
<dbReference type="EMBL" id="QXFT01008515">
    <property type="protein sequence ID" value="KAE9264225.1"/>
    <property type="molecule type" value="Genomic_DNA"/>
</dbReference>
<sequence length="122" mass="13514">MRFTHLLLVAAVTLLASQDVVASPVAVSVNEKTLLRTHDVAYADNAVEREEERGFTPSAAWIEKWSAKMPQWVENGNYPSLIKKYLGSDAAVQGTKARAKYNLFNAAFLKKHPSGFNHLGQN</sequence>
<keyword evidence="10" id="KW-1185">Reference proteome</keyword>
<evidence type="ECO:0000313" key="9">
    <source>
        <dbReference type="Proteomes" id="UP000429607"/>
    </source>
</evidence>
<gene>
    <name evidence="7" type="ORF">PR001_g31410</name>
    <name evidence="6" type="ORF">PR002_g31544</name>
    <name evidence="8" type="ORF">PR003_g32874</name>
</gene>
<proteinExistence type="inferred from homology"/>
<dbReference type="InterPro" id="IPR031825">
    <property type="entry name" value="RXLR"/>
</dbReference>
<dbReference type="Proteomes" id="UP000434957">
    <property type="component" value="Unassembled WGS sequence"/>
</dbReference>
<evidence type="ECO:0000256" key="2">
    <source>
        <dbReference type="ARBA" id="ARBA00010400"/>
    </source>
</evidence>
<dbReference type="Proteomes" id="UP000435112">
    <property type="component" value="Unassembled WGS sequence"/>
</dbReference>
<evidence type="ECO:0000313" key="6">
    <source>
        <dbReference type="EMBL" id="KAE8956202.1"/>
    </source>
</evidence>
<feature type="signal peptide" evidence="5">
    <location>
        <begin position="1"/>
        <end position="22"/>
    </location>
</feature>
<comment type="similarity">
    <text evidence="2 5">Belongs to the RxLR effector family.</text>
</comment>
<comment type="function">
    <text evidence="5">Effector that suppresses plant defense responses during pathogen infection.</text>
</comment>
<reference evidence="9 11" key="1">
    <citation type="submission" date="2018-09" db="EMBL/GenBank/DDBJ databases">
        <title>Genomic investigation of the strawberry pathogen Phytophthora fragariae indicates pathogenicity is determined by transcriptional variation in three key races.</title>
        <authorList>
            <person name="Adams T.M."/>
            <person name="Armitage A.D."/>
            <person name="Sobczyk M.K."/>
            <person name="Bates H.J."/>
            <person name="Dunwell J.M."/>
            <person name="Nellist C.F."/>
            <person name="Harrison R.J."/>
        </authorList>
    </citation>
    <scope>NUCLEOTIDE SEQUENCE [LARGE SCALE GENOMIC DNA]</scope>
    <source>
        <strain evidence="7 9">SCRP249</strain>
        <strain evidence="6 11">SCRP324</strain>
        <strain evidence="8 10">SCRP333</strain>
    </source>
</reference>
<evidence type="ECO:0000256" key="5">
    <source>
        <dbReference type="RuleBase" id="RU367124"/>
    </source>
</evidence>
<comment type="domain">
    <text evidence="5">The RxLR-dEER motif acts to carry the protein into the host cell cytoplasm through binding to cell surface phosphatidylinositol-3-phosphate.</text>
</comment>
<name>A0A6A3GK43_9STRA</name>
<dbReference type="AlphaFoldDB" id="A0A6A3GK43"/>
<evidence type="ECO:0000313" key="7">
    <source>
        <dbReference type="EMBL" id="KAE8957331.1"/>
    </source>
</evidence>
<evidence type="ECO:0000313" key="11">
    <source>
        <dbReference type="Proteomes" id="UP000435112"/>
    </source>
</evidence>
<dbReference type="OrthoDB" id="129821at2759"/>
<organism evidence="7 9">
    <name type="scientific">Phytophthora rubi</name>
    <dbReference type="NCBI Taxonomy" id="129364"/>
    <lineage>
        <taxon>Eukaryota</taxon>
        <taxon>Sar</taxon>
        <taxon>Stramenopiles</taxon>
        <taxon>Oomycota</taxon>
        <taxon>Peronosporomycetes</taxon>
        <taxon>Peronosporales</taxon>
        <taxon>Peronosporaceae</taxon>
        <taxon>Phytophthora</taxon>
    </lineage>
</organism>
<feature type="chain" id="PRO_5044948028" description="RxLR effector protein" evidence="5">
    <location>
        <begin position="23"/>
        <end position="122"/>
    </location>
</feature>
<keyword evidence="3 5" id="KW-0964">Secreted</keyword>
<dbReference type="EMBL" id="QXFV01008102">
    <property type="protein sequence ID" value="KAE8957331.1"/>
    <property type="molecule type" value="Genomic_DNA"/>
</dbReference>
<dbReference type="Proteomes" id="UP000429607">
    <property type="component" value="Unassembled WGS sequence"/>
</dbReference>
<evidence type="ECO:0000313" key="10">
    <source>
        <dbReference type="Proteomes" id="UP000434957"/>
    </source>
</evidence>
<protein>
    <recommendedName>
        <fullName evidence="5">RxLR effector protein</fullName>
    </recommendedName>
</protein>
<keyword evidence="4 5" id="KW-0732">Signal</keyword>
<comment type="caution">
    <text evidence="7">The sequence shown here is derived from an EMBL/GenBank/DDBJ whole genome shotgun (WGS) entry which is preliminary data.</text>
</comment>
<evidence type="ECO:0000256" key="4">
    <source>
        <dbReference type="ARBA" id="ARBA00022729"/>
    </source>
</evidence>
<accession>A0A6A3GK43</accession>
<evidence type="ECO:0000256" key="1">
    <source>
        <dbReference type="ARBA" id="ARBA00004613"/>
    </source>
</evidence>
<evidence type="ECO:0000313" key="8">
    <source>
        <dbReference type="EMBL" id="KAE9264225.1"/>
    </source>
</evidence>
<dbReference type="Pfam" id="PF16810">
    <property type="entry name" value="RXLR"/>
    <property type="match status" value="1"/>
</dbReference>
<dbReference type="EMBL" id="QXFU01008616">
    <property type="protein sequence ID" value="KAE8956202.1"/>
    <property type="molecule type" value="Genomic_DNA"/>
</dbReference>
<evidence type="ECO:0000256" key="3">
    <source>
        <dbReference type="ARBA" id="ARBA00022525"/>
    </source>
</evidence>